<accession>A0A1C1C7P9</accession>
<dbReference type="AlphaFoldDB" id="A0A1C1C7P9"/>
<dbReference type="EMBL" id="LGRB01000020">
    <property type="protein sequence ID" value="OCT44507.1"/>
    <property type="molecule type" value="Genomic_DNA"/>
</dbReference>
<dbReference type="VEuPathDB" id="FungiDB:CLCR_06152"/>
<feature type="compositionally biased region" description="Basic and acidic residues" evidence="1">
    <location>
        <begin position="179"/>
        <end position="191"/>
    </location>
</feature>
<keyword evidence="3" id="KW-1185">Reference proteome</keyword>
<evidence type="ECO:0000256" key="1">
    <source>
        <dbReference type="SAM" id="MobiDB-lite"/>
    </source>
</evidence>
<evidence type="ECO:0000313" key="2">
    <source>
        <dbReference type="EMBL" id="OCT44507.1"/>
    </source>
</evidence>
<dbReference type="VEuPathDB" id="FungiDB:G647_07189"/>
<name>A0A1C1C7P9_9EURO</name>
<sequence length="279" mass="30725">MSSGRTPSSSPVRGPPSVQLMHEGYDRDDAYIMVEDEFQTVAQLYTAHLHHAEYKRLVKQARQAPPKALPAPTSPMSKEAQNRLRTAALEKRQTETLRSVTGNKTREEGEEDEDDKEANLWSGTSLAPLMAGGSQQKRSLVGLEGISSSTKAGLGLTRSQSSRKETKEGEEGDAFGLSDMHHKTPQQREEAVNAITSQTISVTRAIDQGLSKSGPAPVDGEPAKPPSTKRKYFFDLDDGWDTPETVVKPEDDRPKSRPASLSDKGKEKRSRLDEVPMWL</sequence>
<reference evidence="3" key="1">
    <citation type="submission" date="2015-07" db="EMBL/GenBank/DDBJ databases">
        <authorList>
            <person name="Teixeira M.M."/>
            <person name="Souza R.C."/>
            <person name="Almeida L.G."/>
            <person name="Vicente V.A."/>
            <person name="de Hoog S."/>
            <person name="Bocca A.L."/>
            <person name="de Almeida S.R."/>
            <person name="Vasconcelos A.T."/>
            <person name="Felipe M.S."/>
        </authorList>
    </citation>
    <scope>NUCLEOTIDE SEQUENCE [LARGE SCALE GENOMIC DNA]</scope>
    <source>
        <strain evidence="3">KSF</strain>
    </source>
</reference>
<feature type="region of interest" description="Disordered" evidence="1">
    <location>
        <begin position="1"/>
        <end position="23"/>
    </location>
</feature>
<protein>
    <submittedName>
        <fullName evidence="2">Uncharacterized protein</fullName>
    </submittedName>
</protein>
<feature type="compositionally biased region" description="Low complexity" evidence="1">
    <location>
        <begin position="1"/>
        <end position="18"/>
    </location>
</feature>
<dbReference type="Proteomes" id="UP000094526">
    <property type="component" value="Unassembled WGS sequence"/>
</dbReference>
<feature type="region of interest" description="Disordered" evidence="1">
    <location>
        <begin position="90"/>
        <end position="118"/>
    </location>
</feature>
<proteinExistence type="predicted"/>
<comment type="caution">
    <text evidence="2">The sequence shown here is derived from an EMBL/GenBank/DDBJ whole genome shotgun (WGS) entry which is preliminary data.</text>
</comment>
<organism evidence="2 3">
    <name type="scientific">Cladophialophora carrionii</name>
    <dbReference type="NCBI Taxonomy" id="86049"/>
    <lineage>
        <taxon>Eukaryota</taxon>
        <taxon>Fungi</taxon>
        <taxon>Dikarya</taxon>
        <taxon>Ascomycota</taxon>
        <taxon>Pezizomycotina</taxon>
        <taxon>Eurotiomycetes</taxon>
        <taxon>Chaetothyriomycetidae</taxon>
        <taxon>Chaetothyriales</taxon>
        <taxon>Herpotrichiellaceae</taxon>
        <taxon>Cladophialophora</taxon>
    </lineage>
</organism>
<feature type="region of interest" description="Disordered" evidence="1">
    <location>
        <begin position="152"/>
        <end position="279"/>
    </location>
</feature>
<dbReference type="STRING" id="86049.A0A1C1C7P9"/>
<evidence type="ECO:0000313" key="3">
    <source>
        <dbReference type="Proteomes" id="UP000094526"/>
    </source>
</evidence>
<dbReference type="OrthoDB" id="5374569at2759"/>
<feature type="compositionally biased region" description="Basic and acidic residues" evidence="1">
    <location>
        <begin position="263"/>
        <end position="279"/>
    </location>
</feature>
<gene>
    <name evidence="2" type="ORF">CLCR_06152</name>
</gene>
<dbReference type="eggNOG" id="ENOG502SCKR">
    <property type="taxonomic scope" value="Eukaryota"/>
</dbReference>